<name>A0A4U9VJL2_9SPHI</name>
<evidence type="ECO:0000313" key="3">
    <source>
        <dbReference type="EMBL" id="VTR43491.1"/>
    </source>
</evidence>
<dbReference type="RefSeq" id="WP_160169553.1">
    <property type="nucleotide sequence ID" value="NZ_JBEOQA010000002.1"/>
</dbReference>
<reference evidence="2 5" key="2">
    <citation type="submission" date="2024-06" db="EMBL/GenBank/DDBJ databases">
        <title>Soil Sphingobacterium thalpophilum.</title>
        <authorList>
            <person name="Yang J."/>
            <person name="Li J."/>
        </authorList>
    </citation>
    <scope>NUCLEOTIDE SEQUENCE [LARGE SCALE GENOMIC DNA]</scope>
    <source>
        <strain evidence="2 5">22g91tb</strain>
    </source>
</reference>
<dbReference type="PRINTS" id="PR00081">
    <property type="entry name" value="GDHRDH"/>
</dbReference>
<dbReference type="Proteomes" id="UP001566204">
    <property type="component" value="Unassembled WGS sequence"/>
</dbReference>
<dbReference type="STRING" id="1123265.GCA_000686625_01955"/>
<reference evidence="3 4" key="1">
    <citation type="submission" date="2019-05" db="EMBL/GenBank/DDBJ databases">
        <authorList>
            <consortium name="Pathogen Informatics"/>
        </authorList>
    </citation>
    <scope>NUCLEOTIDE SEQUENCE [LARGE SCALE GENOMIC DNA]</scope>
    <source>
        <strain evidence="3 4">NCTC11429</strain>
    </source>
</reference>
<evidence type="ECO:0000256" key="1">
    <source>
        <dbReference type="RuleBase" id="RU000363"/>
    </source>
</evidence>
<dbReference type="KEGG" id="stha:NCTC11429_02872"/>
<evidence type="ECO:0000313" key="5">
    <source>
        <dbReference type="Proteomes" id="UP001566204"/>
    </source>
</evidence>
<proteinExistence type="inferred from homology"/>
<dbReference type="PANTHER" id="PTHR43544">
    <property type="entry name" value="SHORT-CHAIN DEHYDROGENASE/REDUCTASE"/>
    <property type="match status" value="1"/>
</dbReference>
<dbReference type="PANTHER" id="PTHR43544:SF32">
    <property type="entry name" value="CHAIN DEHYDROGENASE, PUTATIVE (AFU_ORTHOLOGUE AFUA_5G01530)-RELATED"/>
    <property type="match status" value="1"/>
</dbReference>
<dbReference type="GO" id="GO:0004316">
    <property type="term" value="F:3-oxoacyl-[acyl-carrier-protein] reductase (NADPH) activity"/>
    <property type="evidence" value="ECO:0007669"/>
    <property type="project" value="UniProtKB-EC"/>
</dbReference>
<dbReference type="EMBL" id="JBEOQB010000006">
    <property type="protein sequence ID" value="MEZ0453759.1"/>
    <property type="molecule type" value="Genomic_DNA"/>
</dbReference>
<dbReference type="GO" id="GO:0019748">
    <property type="term" value="P:secondary metabolic process"/>
    <property type="evidence" value="ECO:0007669"/>
    <property type="project" value="TreeGrafter"/>
</dbReference>
<dbReference type="Pfam" id="PF00106">
    <property type="entry name" value="adh_short"/>
    <property type="match status" value="1"/>
</dbReference>
<dbReference type="InterPro" id="IPR002347">
    <property type="entry name" value="SDR_fam"/>
</dbReference>
<sequence length="225" mass="24336">MEQKNQKKVVITGGNNGIGMALAQLLLDQQYQVTITLKPGQSPKWQHPHLKTVALEITDAYSIAQAAKTLEAECGGIDILVNCAGVATDAYFIIPEYESFKRTIDVNLTGLVFFNEAVLGLVSKGGHIINVSSDMGLLSQADTNGPAYRISKAALNMYTKMLALRMRETGIRVTAVHPGWVRTNVGGADAPMDTTTSAEGIYGVIMDAKRNGEFRNIANDDCFLL</sequence>
<keyword evidence="3" id="KW-0560">Oxidoreductase</keyword>
<evidence type="ECO:0000313" key="2">
    <source>
        <dbReference type="EMBL" id="MEZ0453759.1"/>
    </source>
</evidence>
<gene>
    <name evidence="3" type="primary">fabG_5</name>
    <name evidence="2" type="ORF">ABTW24_19365</name>
    <name evidence="3" type="ORF">NCTC11429_02872</name>
</gene>
<accession>A0A4U9VJL2</accession>
<dbReference type="AlphaFoldDB" id="A0A4U9VJL2"/>
<dbReference type="InterPro" id="IPR051468">
    <property type="entry name" value="Fungal_SecMetab_SDRs"/>
</dbReference>
<keyword evidence="5" id="KW-1185">Reference proteome</keyword>
<dbReference type="PRINTS" id="PR00080">
    <property type="entry name" value="SDRFAMILY"/>
</dbReference>
<dbReference type="EC" id="1.1.1.100" evidence="3"/>
<dbReference type="InterPro" id="IPR036291">
    <property type="entry name" value="NAD(P)-bd_dom_sf"/>
</dbReference>
<dbReference type="GeneID" id="78463569"/>
<protein>
    <submittedName>
        <fullName evidence="3">3-oxoacyl-[acyl-carrier-protein] reductase FabG</fullName>
        <ecNumber evidence="3">1.1.1.100</ecNumber>
    </submittedName>
    <submittedName>
        <fullName evidence="2">SDR family NAD(P)-dependent oxidoreductase</fullName>
    </submittedName>
</protein>
<dbReference type="Proteomes" id="UP000308196">
    <property type="component" value="Chromosome"/>
</dbReference>
<dbReference type="Gene3D" id="3.40.50.720">
    <property type="entry name" value="NAD(P)-binding Rossmann-like Domain"/>
    <property type="match status" value="1"/>
</dbReference>
<dbReference type="GO" id="GO:0005737">
    <property type="term" value="C:cytoplasm"/>
    <property type="evidence" value="ECO:0007669"/>
    <property type="project" value="TreeGrafter"/>
</dbReference>
<organism evidence="3 4">
    <name type="scientific">Sphingobacterium thalpophilum</name>
    <dbReference type="NCBI Taxonomy" id="259"/>
    <lineage>
        <taxon>Bacteria</taxon>
        <taxon>Pseudomonadati</taxon>
        <taxon>Bacteroidota</taxon>
        <taxon>Sphingobacteriia</taxon>
        <taxon>Sphingobacteriales</taxon>
        <taxon>Sphingobacteriaceae</taxon>
        <taxon>Sphingobacterium</taxon>
    </lineage>
</organism>
<comment type="similarity">
    <text evidence="1">Belongs to the short-chain dehydrogenases/reductases (SDR) family.</text>
</comment>
<dbReference type="SUPFAM" id="SSF51735">
    <property type="entry name" value="NAD(P)-binding Rossmann-fold domains"/>
    <property type="match status" value="1"/>
</dbReference>
<dbReference type="EMBL" id="LR590484">
    <property type="protein sequence ID" value="VTR43491.1"/>
    <property type="molecule type" value="Genomic_DNA"/>
</dbReference>
<evidence type="ECO:0000313" key="4">
    <source>
        <dbReference type="Proteomes" id="UP000308196"/>
    </source>
</evidence>